<dbReference type="SUPFAM" id="SSF48403">
    <property type="entry name" value="Ankyrin repeat"/>
    <property type="match status" value="1"/>
</dbReference>
<dbReference type="GO" id="GO:0005737">
    <property type="term" value="C:cytoplasm"/>
    <property type="evidence" value="ECO:0007669"/>
    <property type="project" value="TreeGrafter"/>
</dbReference>
<dbReference type="GO" id="GO:0051017">
    <property type="term" value="P:actin filament bundle assembly"/>
    <property type="evidence" value="ECO:0007669"/>
    <property type="project" value="TreeGrafter"/>
</dbReference>
<dbReference type="GO" id="GO:0051015">
    <property type="term" value="F:actin filament binding"/>
    <property type="evidence" value="ECO:0007669"/>
    <property type="project" value="TreeGrafter"/>
</dbReference>
<name>A0A6C0I8C0_9ZZZZ</name>
<dbReference type="InterPro" id="IPR052420">
    <property type="entry name" value="Espin/Espin-like"/>
</dbReference>
<dbReference type="InterPro" id="IPR006597">
    <property type="entry name" value="Sel1-like"/>
</dbReference>
<accession>A0A6C0I8C0</accession>
<dbReference type="InterPro" id="IPR002110">
    <property type="entry name" value="Ankyrin_rpt"/>
</dbReference>
<evidence type="ECO:0000313" key="3">
    <source>
        <dbReference type="EMBL" id="QHT88353.1"/>
    </source>
</evidence>
<dbReference type="PANTHER" id="PTHR24153:SF8">
    <property type="entry name" value="FORKED, ISOFORM F"/>
    <property type="match status" value="1"/>
</dbReference>
<organism evidence="3">
    <name type="scientific">viral metagenome</name>
    <dbReference type="NCBI Taxonomy" id="1070528"/>
    <lineage>
        <taxon>unclassified sequences</taxon>
        <taxon>metagenomes</taxon>
        <taxon>organismal metagenomes</taxon>
    </lineage>
</organism>
<dbReference type="EMBL" id="MN740115">
    <property type="protein sequence ID" value="QHT88353.1"/>
    <property type="molecule type" value="Genomic_DNA"/>
</dbReference>
<dbReference type="InterPro" id="IPR036770">
    <property type="entry name" value="Ankyrin_rpt-contain_sf"/>
</dbReference>
<dbReference type="SMART" id="SM00671">
    <property type="entry name" value="SEL1"/>
    <property type="match status" value="2"/>
</dbReference>
<dbReference type="AlphaFoldDB" id="A0A6C0I8C0"/>
<evidence type="ECO:0000256" key="2">
    <source>
        <dbReference type="ARBA" id="ARBA00023043"/>
    </source>
</evidence>
<dbReference type="Gene3D" id="1.25.40.20">
    <property type="entry name" value="Ankyrin repeat-containing domain"/>
    <property type="match status" value="2"/>
</dbReference>
<dbReference type="SMART" id="SM00248">
    <property type="entry name" value="ANK"/>
    <property type="match status" value="7"/>
</dbReference>
<dbReference type="Pfam" id="PF12796">
    <property type="entry name" value="Ank_2"/>
    <property type="match status" value="1"/>
</dbReference>
<dbReference type="Pfam" id="PF08238">
    <property type="entry name" value="Sel1"/>
    <property type="match status" value="3"/>
</dbReference>
<protein>
    <submittedName>
        <fullName evidence="3">Uncharacterized protein</fullName>
    </submittedName>
</protein>
<keyword evidence="1" id="KW-0677">Repeat</keyword>
<dbReference type="PANTHER" id="PTHR24153">
    <property type="entry name" value="ESPIN"/>
    <property type="match status" value="1"/>
</dbReference>
<sequence length="609" mass="67594">MAGISISTFEDKNDESKTMSNSVAFRYNFDAFGVQGQMIKAALENIEGENNWDRQDFAVYEEKFEEGYSLRQTGDDEAAFKCFAEAASAGHSEAIFHCGVCNYDGIGVEKNEEIAVAWFMCGAQQGHADSQYWLGYCFRNGKGVMKDADEARMWFERAYENGNALSAHELGYSPPFIVDMAEMNADSTFKLHMLCMDTPSLQDVLEIIRDDPLAAFRRDMNDQTALNLACLRGASVEVVEALIRSEPDNLYLPDKYGCLPLHYACQRMFGKPEVVELLMKECPGAAHVAAGGKFPLHYACYSYQPYRVFAALLRECPLAANFPHPIGGGMPLHIVCENMPANIVALVLEAGVESVGVRDDNMKLPLHVACRSSASFEVIDMLLRAYPQAARERVASTGMLPLHCALLSHSPTDLRIVKALLDLFPESASDALTSYPHQGKLALHLACEKGESLGVITALMKAYPAAVSTKDFNDKVPLHNAFIGENLAVVKAIWSAFPEAVKMKDVYGNLPVDLAREHIVSDEIIGILQSSLTGYDKLIEEFMDTSDRIRREMNELPVGSEERKAKWISLMTEECVFAPSVSDPTARMIIQKLLRKLGDIQEETRQAWE</sequence>
<evidence type="ECO:0000256" key="1">
    <source>
        <dbReference type="ARBA" id="ARBA00022737"/>
    </source>
</evidence>
<proteinExistence type="predicted"/>
<keyword evidence="2" id="KW-0040">ANK repeat</keyword>
<dbReference type="SUPFAM" id="SSF81901">
    <property type="entry name" value="HCP-like"/>
    <property type="match status" value="1"/>
</dbReference>
<dbReference type="Gene3D" id="1.25.40.10">
    <property type="entry name" value="Tetratricopeptide repeat domain"/>
    <property type="match status" value="1"/>
</dbReference>
<dbReference type="InterPro" id="IPR011990">
    <property type="entry name" value="TPR-like_helical_dom_sf"/>
</dbReference>
<reference evidence="3" key="1">
    <citation type="journal article" date="2020" name="Nature">
        <title>Giant virus diversity and host interactions through global metagenomics.</title>
        <authorList>
            <person name="Schulz F."/>
            <person name="Roux S."/>
            <person name="Paez-Espino D."/>
            <person name="Jungbluth S."/>
            <person name="Walsh D.A."/>
            <person name="Denef V.J."/>
            <person name="McMahon K.D."/>
            <person name="Konstantinidis K.T."/>
            <person name="Eloe-Fadrosh E.A."/>
            <person name="Kyrpides N.C."/>
            <person name="Woyke T."/>
        </authorList>
    </citation>
    <scope>NUCLEOTIDE SEQUENCE</scope>
    <source>
        <strain evidence="3">GVMAG-M-3300023184-50</strain>
    </source>
</reference>